<reference evidence="1 2" key="1">
    <citation type="submission" date="2022-10" db="EMBL/GenBank/DDBJ databases">
        <title>Defluviimonas sp. nov., isolated from ocean surface water.</title>
        <authorList>
            <person name="He W."/>
            <person name="Wang L."/>
            <person name="Zhang D.-F."/>
        </authorList>
    </citation>
    <scope>NUCLEOTIDE SEQUENCE [LARGE SCALE GENOMIC DNA]</scope>
    <source>
        <strain evidence="1 2">WL0075</strain>
    </source>
</reference>
<dbReference type="Proteomes" id="UP001652503">
    <property type="component" value="Unassembled WGS sequence"/>
</dbReference>
<accession>A0ABT2Z0I4</accession>
<dbReference type="PANTHER" id="PTHR37292:SF2">
    <property type="entry name" value="DUF262 DOMAIN-CONTAINING PROTEIN"/>
    <property type="match status" value="1"/>
</dbReference>
<sequence length="229" mass="25193">MSRLEVHHIFPRARLYEASYARAEVNALANFCFLTKDTNLAISDRRPEDYFPTIEAAHPGALRSQWIPEDPALWRIENYRDFMEARKDLLADAANACLASLLHDETSLLDGARAARITDRVLLGGIASEDEASELEALNDWVVEQGFARGEMALDHVDPETGEQRAILDLVWPNGVQAELTEPVAVLLGESAELISMASAAGLRCFTSPGEFKSYVKRLSMSGAGMAAE</sequence>
<organism evidence="1 2">
    <name type="scientific">Albidovulum sediminicola</name>
    <dbReference type="NCBI Taxonomy" id="2984331"/>
    <lineage>
        <taxon>Bacteria</taxon>
        <taxon>Pseudomonadati</taxon>
        <taxon>Pseudomonadota</taxon>
        <taxon>Alphaproteobacteria</taxon>
        <taxon>Rhodobacterales</taxon>
        <taxon>Paracoccaceae</taxon>
        <taxon>Albidovulum</taxon>
    </lineage>
</organism>
<dbReference type="RefSeq" id="WP_263721110.1">
    <property type="nucleotide sequence ID" value="NZ_JAOWLA010000006.1"/>
</dbReference>
<evidence type="ECO:0008006" key="3">
    <source>
        <dbReference type="Google" id="ProtNLM"/>
    </source>
</evidence>
<dbReference type="EMBL" id="JAOWLA010000006">
    <property type="protein sequence ID" value="MCV2864590.1"/>
    <property type="molecule type" value="Genomic_DNA"/>
</dbReference>
<protein>
    <recommendedName>
        <fullName evidence="3">DUF1524 domain-containing protein</fullName>
    </recommendedName>
</protein>
<proteinExistence type="predicted"/>
<keyword evidence="2" id="KW-1185">Reference proteome</keyword>
<gene>
    <name evidence="1" type="ORF">OE647_07545</name>
</gene>
<evidence type="ECO:0000313" key="1">
    <source>
        <dbReference type="EMBL" id="MCV2864590.1"/>
    </source>
</evidence>
<dbReference type="PANTHER" id="PTHR37292">
    <property type="entry name" value="VNG6097C"/>
    <property type="match status" value="1"/>
</dbReference>
<evidence type="ECO:0000313" key="2">
    <source>
        <dbReference type="Proteomes" id="UP001652503"/>
    </source>
</evidence>
<name>A0ABT2Z0I4_9RHOB</name>
<comment type="caution">
    <text evidence="1">The sequence shown here is derived from an EMBL/GenBank/DDBJ whole genome shotgun (WGS) entry which is preliminary data.</text>
</comment>